<dbReference type="AlphaFoldDB" id="A0AAX3LYD0"/>
<keyword evidence="3" id="KW-1185">Reference proteome</keyword>
<dbReference type="Proteomes" id="UP001220509">
    <property type="component" value="Chromosome"/>
</dbReference>
<evidence type="ECO:0000256" key="1">
    <source>
        <dbReference type="SAM" id="SignalP"/>
    </source>
</evidence>
<reference evidence="2 3" key="1">
    <citation type="submission" date="2023-02" db="EMBL/GenBank/DDBJ databases">
        <title>Genome sequence of Paenibacillus kyungheensis KACC 18744.</title>
        <authorList>
            <person name="Kim S."/>
            <person name="Heo J."/>
            <person name="Kwon S.-W."/>
        </authorList>
    </citation>
    <scope>NUCLEOTIDE SEQUENCE [LARGE SCALE GENOMIC DNA]</scope>
    <source>
        <strain evidence="2 3">KACC 18744</strain>
    </source>
</reference>
<name>A0AAX3LYD0_9BACL</name>
<dbReference type="KEGG" id="pka:PQ456_14870"/>
<keyword evidence="1" id="KW-0732">Signal</keyword>
<dbReference type="RefSeq" id="WP_273612999.1">
    <property type="nucleotide sequence ID" value="NZ_CP117416.1"/>
</dbReference>
<evidence type="ECO:0000313" key="2">
    <source>
        <dbReference type="EMBL" id="WCT54481.1"/>
    </source>
</evidence>
<sequence length="177" mass="19500">MDMKKIVATSSIAMALTISGTAIISPQAHASTISKIIPSRLESTIATPLSDNQTPKRDMQQLIQEQYKPSISITSSAPNSLLSTHSLWSIGNLFDEIASLLGMTNHELKQHLQDGDTIAQIAEHQGMEQTKIADVLITNISIIWQQQRAAGQITQSQYEQYRVEAENQAQRIINSAM</sequence>
<protein>
    <recommendedName>
        <fullName evidence="4">LysM domain-containing protein</fullName>
    </recommendedName>
</protein>
<dbReference type="EMBL" id="CP117416">
    <property type="protein sequence ID" value="WCT54481.1"/>
    <property type="molecule type" value="Genomic_DNA"/>
</dbReference>
<organism evidence="2 3">
    <name type="scientific">Paenibacillus kyungheensis</name>
    <dbReference type="NCBI Taxonomy" id="1452732"/>
    <lineage>
        <taxon>Bacteria</taxon>
        <taxon>Bacillati</taxon>
        <taxon>Bacillota</taxon>
        <taxon>Bacilli</taxon>
        <taxon>Bacillales</taxon>
        <taxon>Paenibacillaceae</taxon>
        <taxon>Paenibacillus</taxon>
    </lineage>
</organism>
<evidence type="ECO:0000313" key="3">
    <source>
        <dbReference type="Proteomes" id="UP001220509"/>
    </source>
</evidence>
<proteinExistence type="predicted"/>
<feature type="signal peptide" evidence="1">
    <location>
        <begin position="1"/>
        <end position="30"/>
    </location>
</feature>
<accession>A0AAX3LYD0</accession>
<gene>
    <name evidence="2" type="ORF">PQ456_14870</name>
</gene>
<evidence type="ECO:0008006" key="4">
    <source>
        <dbReference type="Google" id="ProtNLM"/>
    </source>
</evidence>
<feature type="chain" id="PRO_5044027746" description="LysM domain-containing protein" evidence="1">
    <location>
        <begin position="31"/>
        <end position="177"/>
    </location>
</feature>